<keyword evidence="3" id="KW-0804">Transcription</keyword>
<dbReference type="SUPFAM" id="SSF46689">
    <property type="entry name" value="Homeodomain-like"/>
    <property type="match status" value="1"/>
</dbReference>
<evidence type="ECO:0000313" key="6">
    <source>
        <dbReference type="EMBL" id="TAA32333.1"/>
    </source>
</evidence>
<keyword evidence="1" id="KW-0805">Transcription regulation</keyword>
<gene>
    <name evidence="6" type="ORF">EA656_17145</name>
</gene>
<evidence type="ECO:0000256" key="3">
    <source>
        <dbReference type="ARBA" id="ARBA00023163"/>
    </source>
</evidence>
<dbReference type="PANTHER" id="PTHR47894">
    <property type="entry name" value="HTH-TYPE TRANSCRIPTIONAL REGULATOR GADX"/>
    <property type="match status" value="1"/>
</dbReference>
<evidence type="ECO:0000256" key="2">
    <source>
        <dbReference type="ARBA" id="ARBA00023125"/>
    </source>
</evidence>
<comment type="caution">
    <text evidence="6">The sequence shown here is derived from an EMBL/GenBank/DDBJ whole genome shotgun (WGS) entry which is preliminary data.</text>
</comment>
<reference evidence="6 7" key="1">
    <citation type="submission" date="2019-02" db="EMBL/GenBank/DDBJ databases">
        <title>WGS of Pseudoxanthomonas species novum from clinical isolates.</title>
        <authorList>
            <person name="Bernier A.-M."/>
            <person name="Bernard K."/>
            <person name="Vachon A."/>
        </authorList>
    </citation>
    <scope>NUCLEOTIDE SEQUENCE [LARGE SCALE GENOMIC DNA]</scope>
    <source>
        <strain evidence="6 7">NML140781</strain>
    </source>
</reference>
<sequence length="354" mass="38665">MRERHVLHALELLGVDVPEAGVVGARRRGGSDQAGDQQAGQARHGRLRGRGRRRHPARSAAHIRATRRAYHAGAMNHALPARQTLLADLATLADCARAEGFACIAARREHGAQSVDIPGPQVAILLQGRKQVSTATQLLAFEPGDLFLITRACRIDVINTPDAASGLYLTAVIPLCAEVLEAARLLWAEPLPQPGQALARLPIEDFATALPQWRQALAEGRYAEARLVLAGMVVALCRRGHGSLLLPPEPTLAAQVQALVADQPERDWQSRDVEQALSLSGATLRRRLAAERTSLRQLIAEARLARAMELLYTTRWPLKTVAARVGYRSARSFSQRFQQRYGLDPARIGNQLPD</sequence>
<dbReference type="InterPro" id="IPR018060">
    <property type="entry name" value="HTH_AraC"/>
</dbReference>
<accession>A0A4Q8LN81</accession>
<proteinExistence type="predicted"/>
<dbReference type="Gene3D" id="1.10.10.60">
    <property type="entry name" value="Homeodomain-like"/>
    <property type="match status" value="1"/>
</dbReference>
<protein>
    <submittedName>
        <fullName evidence="6">AraC family transcriptional regulator</fullName>
    </submittedName>
</protein>
<evidence type="ECO:0000256" key="1">
    <source>
        <dbReference type="ARBA" id="ARBA00023015"/>
    </source>
</evidence>
<dbReference type="GO" id="GO:0003700">
    <property type="term" value="F:DNA-binding transcription factor activity"/>
    <property type="evidence" value="ECO:0007669"/>
    <property type="project" value="InterPro"/>
</dbReference>
<dbReference type="SMART" id="SM00342">
    <property type="entry name" value="HTH_ARAC"/>
    <property type="match status" value="1"/>
</dbReference>
<dbReference type="PANTHER" id="PTHR47894:SF4">
    <property type="entry name" value="HTH-TYPE TRANSCRIPTIONAL REGULATOR GADX"/>
    <property type="match status" value="1"/>
</dbReference>
<evidence type="ECO:0000313" key="7">
    <source>
        <dbReference type="Proteomes" id="UP000292087"/>
    </source>
</evidence>
<dbReference type="Pfam" id="PF12833">
    <property type="entry name" value="HTH_18"/>
    <property type="match status" value="1"/>
</dbReference>
<organism evidence="6 7">
    <name type="scientific">Pseudoxanthomonas winnipegensis</name>
    <dbReference type="NCBI Taxonomy" id="2480810"/>
    <lineage>
        <taxon>Bacteria</taxon>
        <taxon>Pseudomonadati</taxon>
        <taxon>Pseudomonadota</taxon>
        <taxon>Gammaproteobacteria</taxon>
        <taxon>Lysobacterales</taxon>
        <taxon>Lysobacteraceae</taxon>
        <taxon>Pseudoxanthomonas</taxon>
    </lineage>
</organism>
<feature type="region of interest" description="Disordered" evidence="4">
    <location>
        <begin position="25"/>
        <end position="59"/>
    </location>
</feature>
<evidence type="ECO:0000256" key="4">
    <source>
        <dbReference type="SAM" id="MobiDB-lite"/>
    </source>
</evidence>
<dbReference type="PROSITE" id="PS01124">
    <property type="entry name" value="HTH_ARAC_FAMILY_2"/>
    <property type="match status" value="1"/>
</dbReference>
<dbReference type="InterPro" id="IPR009057">
    <property type="entry name" value="Homeodomain-like_sf"/>
</dbReference>
<feature type="domain" description="HTH araC/xylS-type" evidence="5">
    <location>
        <begin position="254"/>
        <end position="351"/>
    </location>
</feature>
<keyword evidence="2" id="KW-0238">DNA-binding</keyword>
<dbReference type="EMBL" id="SHMF01000005">
    <property type="protein sequence ID" value="TAA32333.1"/>
    <property type="molecule type" value="Genomic_DNA"/>
</dbReference>
<name>A0A4Q8LN81_9GAMM</name>
<evidence type="ECO:0000259" key="5">
    <source>
        <dbReference type="PROSITE" id="PS01124"/>
    </source>
</evidence>
<dbReference type="Proteomes" id="UP000292087">
    <property type="component" value="Unassembled WGS sequence"/>
</dbReference>
<dbReference type="GO" id="GO:0005829">
    <property type="term" value="C:cytosol"/>
    <property type="evidence" value="ECO:0007669"/>
    <property type="project" value="TreeGrafter"/>
</dbReference>
<feature type="compositionally biased region" description="Low complexity" evidence="4">
    <location>
        <begin position="31"/>
        <end position="42"/>
    </location>
</feature>
<dbReference type="AlphaFoldDB" id="A0A4Q8LN81"/>
<dbReference type="GO" id="GO:0000976">
    <property type="term" value="F:transcription cis-regulatory region binding"/>
    <property type="evidence" value="ECO:0007669"/>
    <property type="project" value="TreeGrafter"/>
</dbReference>
<feature type="compositionally biased region" description="Basic residues" evidence="4">
    <location>
        <begin position="43"/>
        <end position="57"/>
    </location>
</feature>